<dbReference type="InParanoid" id="A0A420XJN6"/>
<dbReference type="EMBL" id="RBWV01000017">
    <property type="protein sequence ID" value="RKS67889.1"/>
    <property type="molecule type" value="Genomic_DNA"/>
</dbReference>
<evidence type="ECO:0000313" key="2">
    <source>
        <dbReference type="Proteomes" id="UP000281955"/>
    </source>
</evidence>
<protein>
    <submittedName>
        <fullName evidence="1">Uncharacterized protein</fullName>
    </submittedName>
</protein>
<dbReference type="Proteomes" id="UP000281955">
    <property type="component" value="Unassembled WGS sequence"/>
</dbReference>
<accession>A0A420XJN6</accession>
<reference evidence="1 2" key="1">
    <citation type="submission" date="2018-10" db="EMBL/GenBank/DDBJ databases">
        <title>Genomic Encyclopedia of Archaeal and Bacterial Type Strains, Phase II (KMG-II): from individual species to whole genera.</title>
        <authorList>
            <person name="Goeker M."/>
        </authorList>
    </citation>
    <scope>NUCLEOTIDE SEQUENCE [LARGE SCALE GENOMIC DNA]</scope>
    <source>
        <strain evidence="1 2">RP-AC37</strain>
    </source>
</reference>
<keyword evidence="2" id="KW-1185">Reference proteome</keyword>
<dbReference type="RefSeq" id="WP_121195049.1">
    <property type="nucleotide sequence ID" value="NZ_RBWV01000017.1"/>
</dbReference>
<gene>
    <name evidence="1" type="ORF">CLV35_3793</name>
</gene>
<organism evidence="1 2">
    <name type="scientific">Motilibacter peucedani</name>
    <dbReference type="NCBI Taxonomy" id="598650"/>
    <lineage>
        <taxon>Bacteria</taxon>
        <taxon>Bacillati</taxon>
        <taxon>Actinomycetota</taxon>
        <taxon>Actinomycetes</taxon>
        <taxon>Motilibacterales</taxon>
        <taxon>Motilibacteraceae</taxon>
        <taxon>Motilibacter</taxon>
    </lineage>
</organism>
<dbReference type="OrthoDB" id="8576080at2"/>
<sequence length="412" mass="42827">MSRLGASFFCFLHDALEVGVDEFCDRLVHLGATGVTVAVHYHASRDARPRTAGRTSAPGAGGAVLDLPPGASYFPTSPAGYPEQMPPWTPAPFDERDVLAELRAACTGRGLELRAWTVFGFDERLARLEPSLGQATAFGDRSSSDLCPADPVVRRGFVALARDVAQRAPDVLVAESLHYHGLRLSRSFFPLDSTARLALGLCFCEHCTAAAQAAGVDAGAVAAWARDAAGRAFAGRVEASERVLGLDDCAGFADGELVRFLHVRAGVVSSLAAEVAEATRSAGVGLCFMDQAAADQAVLGPGVLDEAFRAGVDVPALGRTVAEYQVLGYRSSADAVASDLAGYRTALGDGPAIRLALRPEAPDSTSAGDLAAKVRAAVEHGVTGVDFYHYGLVSDAGIDRAAEALARATGAT</sequence>
<comment type="caution">
    <text evidence="1">The sequence shown here is derived from an EMBL/GenBank/DDBJ whole genome shotgun (WGS) entry which is preliminary data.</text>
</comment>
<name>A0A420XJN6_9ACTN</name>
<evidence type="ECO:0000313" key="1">
    <source>
        <dbReference type="EMBL" id="RKS67889.1"/>
    </source>
</evidence>
<proteinExistence type="predicted"/>
<dbReference type="AlphaFoldDB" id="A0A420XJN6"/>